<dbReference type="PIRSF" id="PIRSF004553">
    <property type="entry name" value="CHP00095"/>
    <property type="match status" value="1"/>
</dbReference>
<name>A0ABY7JLJ6_9FIRM</name>
<dbReference type="InterPro" id="IPR002052">
    <property type="entry name" value="DNA_methylase_N6_adenine_CS"/>
</dbReference>
<evidence type="ECO:0000256" key="1">
    <source>
        <dbReference type="ARBA" id="ARBA00022603"/>
    </source>
</evidence>
<proteinExistence type="predicted"/>
<dbReference type="CDD" id="cd02440">
    <property type="entry name" value="AdoMet_MTases"/>
    <property type="match status" value="1"/>
</dbReference>
<keyword evidence="1 3" id="KW-0489">Methyltransferase</keyword>
<dbReference type="InterPro" id="IPR004398">
    <property type="entry name" value="RNA_MeTrfase_RsmD"/>
</dbReference>
<dbReference type="GO" id="GO:0052913">
    <property type="term" value="F:16S rRNA (guanine(966)-N(2))-methyltransferase activity"/>
    <property type="evidence" value="ECO:0007669"/>
    <property type="project" value="UniProtKB-EC"/>
</dbReference>
<accession>A0ABY7JLJ6</accession>
<dbReference type="PANTHER" id="PTHR43542">
    <property type="entry name" value="METHYLTRANSFERASE"/>
    <property type="match status" value="1"/>
</dbReference>
<gene>
    <name evidence="3" type="primary">rsmD</name>
    <name evidence="3" type="ORF">O0R46_06295</name>
</gene>
<dbReference type="SUPFAM" id="SSF53335">
    <property type="entry name" value="S-adenosyl-L-methionine-dependent methyltransferases"/>
    <property type="match status" value="1"/>
</dbReference>
<sequence>MRVISGSARGLKLSAPANDKVRPTTDRVKESMFNIISFDICDSVVLDLFSGSGSLGIECISRGARKAYFCDKDKESIKLIKENIKKSRFENKSEMFECDYKLALSKLQAKGEKIDIIFVDPPYYEGLFEEVLKNIEVANIIKDSTIVVVEHDAKTEIVDGTLLKKNKEKKYGLTKLTFYSVGE</sequence>
<dbReference type="RefSeq" id="WP_269310878.1">
    <property type="nucleotide sequence ID" value="NZ_CP114052.1"/>
</dbReference>
<dbReference type="InterPro" id="IPR029063">
    <property type="entry name" value="SAM-dependent_MTases_sf"/>
</dbReference>
<dbReference type="EMBL" id="CP114052">
    <property type="protein sequence ID" value="WAW14218.1"/>
    <property type="molecule type" value="Genomic_DNA"/>
</dbReference>
<dbReference type="Gene3D" id="3.40.50.150">
    <property type="entry name" value="Vaccinia Virus protein VP39"/>
    <property type="match status" value="1"/>
</dbReference>
<reference evidence="3" key="1">
    <citation type="submission" date="2022-12" db="EMBL/GenBank/DDBJ databases">
        <title>Peptostreptococcus.</title>
        <authorList>
            <person name="Lee S.H."/>
        </authorList>
    </citation>
    <scope>NUCLEOTIDE SEQUENCE</scope>
    <source>
        <strain evidence="3">CBA3647</strain>
    </source>
</reference>
<dbReference type="NCBIfam" id="TIGR00095">
    <property type="entry name" value="16S rRNA (guanine(966)-N(2))-methyltransferase RsmD"/>
    <property type="match status" value="1"/>
</dbReference>
<keyword evidence="2 3" id="KW-0808">Transferase</keyword>
<dbReference type="Proteomes" id="UP001164187">
    <property type="component" value="Chromosome"/>
</dbReference>
<keyword evidence="4" id="KW-1185">Reference proteome</keyword>
<dbReference type="Pfam" id="PF03602">
    <property type="entry name" value="Cons_hypoth95"/>
    <property type="match status" value="1"/>
</dbReference>
<protein>
    <submittedName>
        <fullName evidence="3">16S rRNA (Guanine(966)-N(2))-methyltransferase RsmD</fullName>
        <ecNumber evidence="3">2.1.1.171</ecNumber>
    </submittedName>
</protein>
<evidence type="ECO:0000313" key="3">
    <source>
        <dbReference type="EMBL" id="WAW14218.1"/>
    </source>
</evidence>
<dbReference type="PANTHER" id="PTHR43542:SF1">
    <property type="entry name" value="METHYLTRANSFERASE"/>
    <property type="match status" value="1"/>
</dbReference>
<dbReference type="EC" id="2.1.1.171" evidence="3"/>
<evidence type="ECO:0000256" key="2">
    <source>
        <dbReference type="ARBA" id="ARBA00022679"/>
    </source>
</evidence>
<organism evidence="3 4">
    <name type="scientific">Peptostreptococcus equinus</name>
    <dbReference type="NCBI Taxonomy" id="3003601"/>
    <lineage>
        <taxon>Bacteria</taxon>
        <taxon>Bacillati</taxon>
        <taxon>Bacillota</taxon>
        <taxon>Clostridia</taxon>
        <taxon>Peptostreptococcales</taxon>
        <taxon>Peptostreptococcaceae</taxon>
        <taxon>Peptostreptococcus</taxon>
    </lineage>
</organism>
<evidence type="ECO:0000313" key="4">
    <source>
        <dbReference type="Proteomes" id="UP001164187"/>
    </source>
</evidence>
<dbReference type="PROSITE" id="PS00092">
    <property type="entry name" value="N6_MTASE"/>
    <property type="match status" value="1"/>
</dbReference>